<reference evidence="1 2" key="1">
    <citation type="submission" date="2015-01" db="EMBL/GenBank/DDBJ databases">
        <title>Evolution of Trichinella species and genotypes.</title>
        <authorList>
            <person name="Korhonen P.K."/>
            <person name="Edoardo P."/>
            <person name="Giuseppe L.R."/>
            <person name="Gasser R.B."/>
        </authorList>
    </citation>
    <scope>NUCLEOTIDE SEQUENCE [LARGE SCALE GENOMIC DNA]</scope>
    <source>
        <strain evidence="1">ISS3</strain>
    </source>
</reference>
<organism evidence="1 2">
    <name type="scientific">Trichinella spiralis</name>
    <name type="common">Trichina worm</name>
    <dbReference type="NCBI Taxonomy" id="6334"/>
    <lineage>
        <taxon>Eukaryota</taxon>
        <taxon>Metazoa</taxon>
        <taxon>Ecdysozoa</taxon>
        <taxon>Nematoda</taxon>
        <taxon>Enoplea</taxon>
        <taxon>Dorylaimia</taxon>
        <taxon>Trichinellida</taxon>
        <taxon>Trichinellidae</taxon>
        <taxon>Trichinella</taxon>
    </lineage>
</organism>
<protein>
    <submittedName>
        <fullName evidence="1">Uncharacterized protein</fullName>
    </submittedName>
</protein>
<keyword evidence="2" id="KW-1185">Reference proteome</keyword>
<dbReference type="OrthoDB" id="8195432at2759"/>
<proteinExistence type="predicted"/>
<gene>
    <name evidence="1" type="ORF">T01_1533</name>
</gene>
<evidence type="ECO:0000313" key="1">
    <source>
        <dbReference type="EMBL" id="KRX95918.1"/>
    </source>
</evidence>
<name>A0A0V0Y660_TRISP</name>
<dbReference type="AlphaFoldDB" id="A0A0V0Y660"/>
<dbReference type="EMBL" id="JYDH01006809">
    <property type="protein sequence ID" value="KRX95918.1"/>
    <property type="molecule type" value="Genomic_DNA"/>
</dbReference>
<sequence length="38" mass="4703">MWMRCSEKMDAYWTYVLSRLTFQLKISKFHSIKQSTEE</sequence>
<dbReference type="Proteomes" id="UP000054776">
    <property type="component" value="Unassembled WGS sequence"/>
</dbReference>
<dbReference type="InParanoid" id="A0A0V0Y660"/>
<accession>A0A0V0Y660</accession>
<comment type="caution">
    <text evidence="1">The sequence shown here is derived from an EMBL/GenBank/DDBJ whole genome shotgun (WGS) entry which is preliminary data.</text>
</comment>
<evidence type="ECO:0000313" key="2">
    <source>
        <dbReference type="Proteomes" id="UP000054776"/>
    </source>
</evidence>